<evidence type="ECO:0000313" key="4">
    <source>
        <dbReference type="Proteomes" id="UP000256877"/>
    </source>
</evidence>
<dbReference type="AlphaFoldDB" id="A0A371R2V3"/>
<proteinExistence type="predicted"/>
<keyword evidence="1" id="KW-0472">Membrane</keyword>
<reference evidence="4 5" key="1">
    <citation type="submission" date="2017-07" db="EMBL/GenBank/DDBJ databases">
        <title>Draft genome sequence of aerobic hyperthermophilic archaea, Pyrobaculum aerophilum YKB31 and YKB32.</title>
        <authorList>
            <person name="Mochizuki T."/>
            <person name="Berliner A.J."/>
            <person name="Yoshida-Takashima Y."/>
            <person name="Takaki Y."/>
            <person name="Nunoura T."/>
            <person name="Takai K."/>
        </authorList>
    </citation>
    <scope>NUCLEOTIDE SEQUENCE [LARGE SCALE GENOMIC DNA]</scope>
    <source>
        <strain evidence="2 5">YKB31</strain>
        <strain evidence="3 4">YKB32</strain>
    </source>
</reference>
<dbReference type="RefSeq" id="WP_116420477.1">
    <property type="nucleotide sequence ID" value="NZ_NMUE01000003.1"/>
</dbReference>
<keyword evidence="1" id="KW-1133">Transmembrane helix</keyword>
<evidence type="ECO:0008006" key="6">
    <source>
        <dbReference type="Google" id="ProtNLM"/>
    </source>
</evidence>
<protein>
    <recommendedName>
        <fullName evidence="6">DUF131 domain-containing protein</fullName>
    </recommendedName>
</protein>
<evidence type="ECO:0000313" key="2">
    <source>
        <dbReference type="EMBL" id="RFA98102.1"/>
    </source>
</evidence>
<name>A0A371R2V3_9CREN</name>
<dbReference type="Proteomes" id="UP000256877">
    <property type="component" value="Unassembled WGS sequence"/>
</dbReference>
<keyword evidence="1" id="KW-0812">Transmembrane</keyword>
<feature type="transmembrane region" description="Helical" evidence="1">
    <location>
        <begin position="6"/>
        <end position="26"/>
    </location>
</feature>
<evidence type="ECO:0000256" key="1">
    <source>
        <dbReference type="SAM" id="Phobius"/>
    </source>
</evidence>
<dbReference type="EMBL" id="NMUE01000003">
    <property type="protein sequence ID" value="RFA98102.1"/>
    <property type="molecule type" value="Genomic_DNA"/>
</dbReference>
<evidence type="ECO:0000313" key="5">
    <source>
        <dbReference type="Proteomes" id="UP000257123"/>
    </source>
</evidence>
<accession>A0A371R2V3</accession>
<dbReference type="EMBL" id="NMUF01000013">
    <property type="protein sequence ID" value="RFA98977.1"/>
    <property type="molecule type" value="Genomic_DNA"/>
</dbReference>
<feature type="transmembrane region" description="Helical" evidence="1">
    <location>
        <begin position="33"/>
        <end position="53"/>
    </location>
</feature>
<comment type="caution">
    <text evidence="2">The sequence shown here is derived from an EMBL/GenBank/DDBJ whole genome shotgun (WGS) entry which is preliminary data.</text>
</comment>
<organism evidence="2 5">
    <name type="scientific">Pyrobaculum aerophilum</name>
    <dbReference type="NCBI Taxonomy" id="13773"/>
    <lineage>
        <taxon>Archaea</taxon>
        <taxon>Thermoproteota</taxon>
        <taxon>Thermoprotei</taxon>
        <taxon>Thermoproteales</taxon>
        <taxon>Thermoproteaceae</taxon>
        <taxon>Pyrobaculum</taxon>
    </lineage>
</organism>
<gene>
    <name evidence="2" type="ORF">CGL51_01870</name>
    <name evidence="3" type="ORF">CGL52_06200</name>
</gene>
<feature type="transmembrane region" description="Helical" evidence="1">
    <location>
        <begin position="59"/>
        <end position="80"/>
    </location>
</feature>
<dbReference type="Proteomes" id="UP000257123">
    <property type="component" value="Unassembled WGS sequence"/>
</dbReference>
<sequence length="89" mass="9455">MTWLFVLGITLIILGFVVLALSPLLMSPPAWEVRGGVAGCVVLFVVPICFGAGPADFLAVALAAVAVLMFAVALLQWFLVRRGLKQLSQ</sequence>
<evidence type="ECO:0000313" key="3">
    <source>
        <dbReference type="EMBL" id="RFA98977.1"/>
    </source>
</evidence>